<keyword evidence="1" id="KW-1133">Transmembrane helix</keyword>
<dbReference type="EMBL" id="KB932208">
    <property type="protein sequence ID" value="KCV68743.1"/>
    <property type="molecule type" value="Genomic_DNA"/>
</dbReference>
<keyword evidence="1" id="KW-0812">Transmembrane</keyword>
<dbReference type="Proteomes" id="UP000030693">
    <property type="component" value="Unassembled WGS sequence"/>
</dbReference>
<reference evidence="4" key="1">
    <citation type="submission" date="2013-04" db="EMBL/GenBank/DDBJ databases">
        <title>The Genome Sequence of Fonticula alba ATCC 38817.</title>
        <authorList>
            <consortium name="The Broad Institute Genomics Platform"/>
            <person name="Russ C."/>
            <person name="Cuomo C."/>
            <person name="Burger G."/>
            <person name="Gray M.W."/>
            <person name="Holland P.W.H."/>
            <person name="King N."/>
            <person name="Lang F.B.F."/>
            <person name="Roger A.J."/>
            <person name="Ruiz-Trillo I."/>
            <person name="Brown M."/>
            <person name="Walker B."/>
            <person name="Young S."/>
            <person name="Zeng Q."/>
            <person name="Gargeya S."/>
            <person name="Fitzgerald M."/>
            <person name="Haas B."/>
            <person name="Abouelleil A."/>
            <person name="Allen A.W."/>
            <person name="Alvarado L."/>
            <person name="Arachchi H.M."/>
            <person name="Berlin A.M."/>
            <person name="Chapman S.B."/>
            <person name="Gainer-Dewar J."/>
            <person name="Goldberg J."/>
            <person name="Griggs A."/>
            <person name="Gujja S."/>
            <person name="Hansen M."/>
            <person name="Howarth C."/>
            <person name="Imamovic A."/>
            <person name="Ireland A."/>
            <person name="Larimer J."/>
            <person name="McCowan C."/>
            <person name="Murphy C."/>
            <person name="Pearson M."/>
            <person name="Poon T.W."/>
            <person name="Priest M."/>
            <person name="Roberts A."/>
            <person name="Saif S."/>
            <person name="Shea T."/>
            <person name="Sisk P."/>
            <person name="Sykes S."/>
            <person name="Wortman J."/>
            <person name="Nusbaum C."/>
            <person name="Birren B."/>
        </authorList>
    </citation>
    <scope>NUCLEOTIDE SEQUENCE [LARGE SCALE GENOMIC DNA]</scope>
    <source>
        <strain evidence="4">ATCC 38817</strain>
    </source>
</reference>
<dbReference type="eggNOG" id="ENOG502SCT9">
    <property type="taxonomic scope" value="Eukaryota"/>
</dbReference>
<proteinExistence type="predicted"/>
<dbReference type="CDD" id="cd00198">
    <property type="entry name" value="vWFA"/>
    <property type="match status" value="1"/>
</dbReference>
<dbReference type="AlphaFoldDB" id="A0A058Z490"/>
<feature type="chain" id="PRO_5001566056" description="VWFA domain-containing protein" evidence="2">
    <location>
        <begin position="29"/>
        <end position="1187"/>
    </location>
</feature>
<dbReference type="Gene3D" id="3.40.50.410">
    <property type="entry name" value="von Willebrand factor, type A domain"/>
    <property type="match status" value="1"/>
</dbReference>
<feature type="signal peptide" evidence="2">
    <location>
        <begin position="1"/>
        <end position="28"/>
    </location>
</feature>
<organism evidence="4">
    <name type="scientific">Fonticula alba</name>
    <name type="common">Slime mold</name>
    <dbReference type="NCBI Taxonomy" id="691883"/>
    <lineage>
        <taxon>Eukaryota</taxon>
        <taxon>Rotosphaerida</taxon>
        <taxon>Fonticulaceae</taxon>
        <taxon>Fonticula</taxon>
    </lineage>
</organism>
<dbReference type="RefSeq" id="XP_009497175.1">
    <property type="nucleotide sequence ID" value="XM_009498900.1"/>
</dbReference>
<evidence type="ECO:0000313" key="5">
    <source>
        <dbReference type="Proteomes" id="UP000030693"/>
    </source>
</evidence>
<sequence length="1187" mass="127420">MKFPRWATLWAVLMAIFAIGLLAPTTSAQQKCGPNHCYPAECNGHATQVDFVFVYDFSGSMSPTWNNLKAVVHHFFDAVSRDNMDATITIVGYAYSNSKNTLPRIAVPTTAITPGNLQSFKNSFDTTTFPGGYEPGLMALELASKGHTYPGFNINFRDGARRVFVLFTDEDSDPNTLYGTNQYGAFPTHPYETLTCLSRNTAPASDSRFVASKMEIDRVGAHLVRTDSFVHFVVSDQTPNSIYRCFSRFQFGSSAINYGNSNFVDISSVSAALANDPHAKDSLQAYMVNRDILSRTWNIDSTTSSGSGTAFVNTILQAIQQSVGTCQDCTEYKCSSGANKVCLSPEHICDCAGVRHGPHVRDCENKCVLPQNAKVVDCAGVCGGTATLNGCGFCARDDAGCRSDCRGRTFPNVAPPGVVSTVCPSWIKPEDIASLYTEVVIAARLTFAGTSTRDITSFVCEWFNKHKRHLTSTQECIFDAAKYANAAGVSVDSAATEFIKLDGWRRFSGVCRNAPVSIMAPPPDACGQCRQNLYEPAPFCQLGCNGQYATSQAALHEMDNCNSCVGPDVKAANPNTWRDLKKDDCGVCNGGNSAKNQCGVCFEDKTLDGCGQPNCKKLFCSIDCNDVPYTAVDLMQHHIDPCGNCVRIRNPDGSDYIVEGKPQLRHPRCLDDCIGTPYMKAETCDDALTPADVLDTPSKLDSYCHKAASHWTNPCNKCVPLEATSKACVRDCARAWGGDFFLDKCQVCRNPADKEEDHEDRCLFDCKNTPYLESAGKPHVYTICGHCVAKDSPLLDEHIDSCGRCVLSPGWNADDCKKDCSGVFRLVTDPNAHVLDSCDECHNPNDLSKYNRLLDECGLCVTLEDLDENGQTPPSAGAIVDDLGVFCGCKPKAQPVMLSLASGSGSNNGHGGLLMECDDPENPGNKLNLCSEAGQCPPLTACGTNEKGETIPVDICGRCPVGTGSKDKDHPLYGYLDDCDLCCDTHDPKDLEANPTWVVCNSSVSPCGNCHVREYHDQCGNCLDVPFGIAPGDTTTPLPNDPSCVAGCDGKFPPAGTPPEDLPRTNECNVCTVADSDEDKLCVTDCNGGHYHSVNGKPSFIIDSCDQCVRPEDACSTLGTGAIVGIAIGAVAAVALVAVAAIFAVKYAQANGLFGLNKPAADMSSGSNANPLFAGQTQTASNPLFVD</sequence>
<evidence type="ECO:0000259" key="3">
    <source>
        <dbReference type="PROSITE" id="PS50234"/>
    </source>
</evidence>
<feature type="transmembrane region" description="Helical" evidence="1">
    <location>
        <begin position="1118"/>
        <end position="1145"/>
    </location>
</feature>
<evidence type="ECO:0000256" key="1">
    <source>
        <dbReference type="SAM" id="Phobius"/>
    </source>
</evidence>
<evidence type="ECO:0000256" key="2">
    <source>
        <dbReference type="SAM" id="SignalP"/>
    </source>
</evidence>
<feature type="domain" description="VWFA" evidence="3">
    <location>
        <begin position="50"/>
        <end position="173"/>
    </location>
</feature>
<dbReference type="InterPro" id="IPR036465">
    <property type="entry name" value="vWFA_dom_sf"/>
</dbReference>
<keyword evidence="5" id="KW-1185">Reference proteome</keyword>
<gene>
    <name evidence="4" type="ORF">H696_05029</name>
</gene>
<keyword evidence="1" id="KW-0472">Membrane</keyword>
<keyword evidence="2" id="KW-0732">Signal</keyword>
<dbReference type="Pfam" id="PF00092">
    <property type="entry name" value="VWA"/>
    <property type="match status" value="1"/>
</dbReference>
<name>A0A058Z490_FONAL</name>
<dbReference type="SUPFAM" id="SSF53300">
    <property type="entry name" value="vWA-like"/>
    <property type="match status" value="1"/>
</dbReference>
<protein>
    <recommendedName>
        <fullName evidence="3">VWFA domain-containing protein</fullName>
    </recommendedName>
</protein>
<dbReference type="InterPro" id="IPR002035">
    <property type="entry name" value="VWF_A"/>
</dbReference>
<dbReference type="PROSITE" id="PS50234">
    <property type="entry name" value="VWFA"/>
    <property type="match status" value="1"/>
</dbReference>
<accession>A0A058Z490</accession>
<dbReference type="OrthoDB" id="282270at2759"/>
<dbReference type="GeneID" id="20529754"/>
<evidence type="ECO:0000313" key="4">
    <source>
        <dbReference type="EMBL" id="KCV68743.1"/>
    </source>
</evidence>